<dbReference type="AlphaFoldDB" id="E4YVP6"/>
<gene>
    <name evidence="1" type="ORF">GSOID_T00020102001</name>
</gene>
<accession>E4YVP6</accession>
<dbReference type="EMBL" id="FN655565">
    <property type="protein sequence ID" value="CBY39531.1"/>
    <property type="molecule type" value="Genomic_DNA"/>
</dbReference>
<proteinExistence type="predicted"/>
<evidence type="ECO:0000313" key="1">
    <source>
        <dbReference type="EMBL" id="CBY39531.1"/>
    </source>
</evidence>
<name>E4YVP6_OIKDI</name>
<protein>
    <submittedName>
        <fullName evidence="1">Uncharacterized protein</fullName>
    </submittedName>
</protein>
<reference evidence="1" key="1">
    <citation type="journal article" date="2010" name="Science">
        <title>Plasticity of animal genome architecture unmasked by rapid evolution of a pelagic tunicate.</title>
        <authorList>
            <person name="Denoeud F."/>
            <person name="Henriet S."/>
            <person name="Mungpakdee S."/>
            <person name="Aury J.M."/>
            <person name="Da Silva C."/>
            <person name="Brinkmann H."/>
            <person name="Mikhaleva J."/>
            <person name="Olsen L.C."/>
            <person name="Jubin C."/>
            <person name="Canestro C."/>
            <person name="Bouquet J.M."/>
            <person name="Danks G."/>
            <person name="Poulain J."/>
            <person name="Campsteijn C."/>
            <person name="Adamski M."/>
            <person name="Cross I."/>
            <person name="Yadetie F."/>
            <person name="Muffato M."/>
            <person name="Louis A."/>
            <person name="Butcher S."/>
            <person name="Tsagkogeorga G."/>
            <person name="Konrad A."/>
            <person name="Singh S."/>
            <person name="Jensen M.F."/>
            <person name="Cong E.H."/>
            <person name="Eikeseth-Otteraa H."/>
            <person name="Noel B."/>
            <person name="Anthouard V."/>
            <person name="Porcel B.M."/>
            <person name="Kachouri-Lafond R."/>
            <person name="Nishino A."/>
            <person name="Ugolini M."/>
            <person name="Chourrout P."/>
            <person name="Nishida H."/>
            <person name="Aasland R."/>
            <person name="Huzurbazar S."/>
            <person name="Westhof E."/>
            <person name="Delsuc F."/>
            <person name="Lehrach H."/>
            <person name="Reinhardt R."/>
            <person name="Weissenbach J."/>
            <person name="Roy S.W."/>
            <person name="Artiguenave F."/>
            <person name="Postlethwait J.H."/>
            <person name="Manak J.R."/>
            <person name="Thompson E.M."/>
            <person name="Jaillon O."/>
            <person name="Du Pasquier L."/>
            <person name="Boudinot P."/>
            <person name="Liberles D.A."/>
            <person name="Volff J.N."/>
            <person name="Philippe H."/>
            <person name="Lenhard B."/>
            <person name="Roest Crollius H."/>
            <person name="Wincker P."/>
            <person name="Chourrout D."/>
        </authorList>
    </citation>
    <scope>NUCLEOTIDE SEQUENCE [LARGE SCALE GENOMIC DNA]</scope>
</reference>
<dbReference type="Proteomes" id="UP000011014">
    <property type="component" value="Unassembled WGS sequence"/>
</dbReference>
<sequence>MIRDLDNPSCATGRLLLEIHTGEYFMLVKGAEFTEAFYDKFGKFAVLPTFQPELVPGPDETFFVKTPELLRLAMRYALAFPADFNNAIEVLEWAGLARKRCGAEKLLPERLAGFPVCAEDCCWRLTLVKTTSAESVRLNCNDELIPEWVAHLTEAGGLAGTDGRSWKVDGAEEKCLDYLYWCRAAAVVMKVASTLFISKARLVLARDLVRLLVLDGPAELIVKAIEKEASQVKQLDKMIMDAPGVLLRIIQLLQAGDDLDDSQLRARLQRSVTNIATEHLLPTRSEEDALLTIIEDQIESKRLQMVLQATEASRSNEEDLDELTAIFNEQVWTCGMVEARLISKDVVLERLGRMFGIGLRGLGSTQNMIMHTLGQGCARCKSGPPATEVGSRWTRPGNFYLLLDWMRVLGKQVEGPISTEFRYFGISMSRRAGATMPNRMTCPADWFTAFQGLTFPAGVNLTSGVFNTRGGCLDARCLERFAGRLELFNMLTATPRRKVLLANKTRRYSVGRNALVDMNEVPAAVTQTVILGWKETANRLQNSSSEEREGLSLEEGSVNLKRLAKKRDADSKDCRGDKSLKCGEIM</sequence>
<organism evidence="1">
    <name type="scientific">Oikopleura dioica</name>
    <name type="common">Tunicate</name>
    <dbReference type="NCBI Taxonomy" id="34765"/>
    <lineage>
        <taxon>Eukaryota</taxon>
        <taxon>Metazoa</taxon>
        <taxon>Chordata</taxon>
        <taxon>Tunicata</taxon>
        <taxon>Appendicularia</taxon>
        <taxon>Copelata</taxon>
        <taxon>Oikopleuridae</taxon>
        <taxon>Oikopleura</taxon>
    </lineage>
</organism>